<dbReference type="RefSeq" id="WP_380424201.1">
    <property type="nucleotide sequence ID" value="NZ_JBHRZV010000002.1"/>
</dbReference>
<feature type="transmembrane region" description="Helical" evidence="6">
    <location>
        <begin position="46"/>
        <end position="64"/>
    </location>
</feature>
<keyword evidence="5 6" id="KW-0472">Membrane</keyword>
<evidence type="ECO:0000256" key="4">
    <source>
        <dbReference type="ARBA" id="ARBA00022989"/>
    </source>
</evidence>
<evidence type="ECO:0000313" key="9">
    <source>
        <dbReference type="Proteomes" id="UP001595807"/>
    </source>
</evidence>
<dbReference type="Proteomes" id="UP001595807">
    <property type="component" value="Unassembled WGS sequence"/>
</dbReference>
<evidence type="ECO:0000256" key="5">
    <source>
        <dbReference type="ARBA" id="ARBA00023136"/>
    </source>
</evidence>
<comment type="similarity">
    <text evidence="2">Belongs to the GtrA family.</text>
</comment>
<evidence type="ECO:0000256" key="1">
    <source>
        <dbReference type="ARBA" id="ARBA00004141"/>
    </source>
</evidence>
<dbReference type="PANTHER" id="PTHR38459">
    <property type="entry name" value="PROPHAGE BACTOPRENOL-LINKED GLUCOSE TRANSLOCASE HOMOLOG"/>
    <property type="match status" value="1"/>
</dbReference>
<name>A0ABV8CSG5_9STRE</name>
<proteinExistence type="inferred from homology"/>
<dbReference type="InterPro" id="IPR051401">
    <property type="entry name" value="GtrA_CellWall_Glycosyl"/>
</dbReference>
<dbReference type="EMBL" id="JBHRZV010000002">
    <property type="protein sequence ID" value="MFC3927080.1"/>
    <property type="molecule type" value="Genomic_DNA"/>
</dbReference>
<organism evidence="8 9">
    <name type="scientific">Streptococcus caprae</name>
    <dbReference type="NCBI Taxonomy" id="1640501"/>
    <lineage>
        <taxon>Bacteria</taxon>
        <taxon>Bacillati</taxon>
        <taxon>Bacillota</taxon>
        <taxon>Bacilli</taxon>
        <taxon>Lactobacillales</taxon>
        <taxon>Streptococcaceae</taxon>
        <taxon>Streptococcus</taxon>
    </lineage>
</organism>
<dbReference type="InterPro" id="IPR007267">
    <property type="entry name" value="GtrA_DPMS_TM"/>
</dbReference>
<comment type="subcellular location">
    <subcellularLocation>
        <location evidence="1">Membrane</location>
        <topology evidence="1">Multi-pass membrane protein</topology>
    </subcellularLocation>
</comment>
<comment type="caution">
    <text evidence="8">The sequence shown here is derived from an EMBL/GenBank/DDBJ whole genome shotgun (WGS) entry which is preliminary data.</text>
</comment>
<keyword evidence="4 6" id="KW-1133">Transmembrane helix</keyword>
<evidence type="ECO:0000259" key="7">
    <source>
        <dbReference type="Pfam" id="PF04138"/>
    </source>
</evidence>
<feature type="transmembrane region" description="Helical" evidence="6">
    <location>
        <begin position="123"/>
        <end position="145"/>
    </location>
</feature>
<feature type="domain" description="GtrA/DPMS transmembrane" evidence="7">
    <location>
        <begin position="20"/>
        <end position="146"/>
    </location>
</feature>
<feature type="transmembrane region" description="Helical" evidence="6">
    <location>
        <begin position="85"/>
        <end position="103"/>
    </location>
</feature>
<accession>A0ABV8CSG5</accession>
<keyword evidence="3 6" id="KW-0812">Transmembrane</keyword>
<gene>
    <name evidence="8" type="ORF">ACFORF_00335</name>
</gene>
<evidence type="ECO:0000256" key="3">
    <source>
        <dbReference type="ARBA" id="ARBA00022692"/>
    </source>
</evidence>
<feature type="transmembrane region" description="Helical" evidence="6">
    <location>
        <begin position="21"/>
        <end position="40"/>
    </location>
</feature>
<evidence type="ECO:0000313" key="8">
    <source>
        <dbReference type="EMBL" id="MFC3927080.1"/>
    </source>
</evidence>
<evidence type="ECO:0000256" key="6">
    <source>
        <dbReference type="SAM" id="Phobius"/>
    </source>
</evidence>
<reference evidence="9" key="1">
    <citation type="journal article" date="2019" name="Int. J. Syst. Evol. Microbiol.">
        <title>The Global Catalogue of Microorganisms (GCM) 10K type strain sequencing project: providing services to taxonomists for standard genome sequencing and annotation.</title>
        <authorList>
            <consortium name="The Broad Institute Genomics Platform"/>
            <consortium name="The Broad Institute Genome Sequencing Center for Infectious Disease"/>
            <person name="Wu L."/>
            <person name="Ma J."/>
        </authorList>
    </citation>
    <scope>NUCLEOTIDE SEQUENCE [LARGE SCALE GENOMIC DNA]</scope>
    <source>
        <strain evidence="9">CCUG 67170</strain>
    </source>
</reference>
<dbReference type="PANTHER" id="PTHR38459:SF5">
    <property type="entry name" value="CELL WALL TEICHOIC ACID GLYCOSYLATION PROTEIN GTCA"/>
    <property type="match status" value="1"/>
</dbReference>
<dbReference type="Pfam" id="PF04138">
    <property type="entry name" value="GtrA_DPMS_TM"/>
    <property type="match status" value="1"/>
</dbReference>
<sequence>MKKYLSKEFMFTVLNHEIFKYLVAGVLSTIVYTVIRINIYPILQNATISAIIANVLAIIFAFIINDTYVFAQKAMGRAERFIKFFLARLSTLVLDFGLAWLLVDTFPGIIGQFVHNDMNWVNAIATLIGQVLIMVTNYFISKLFIFKHKK</sequence>
<evidence type="ECO:0000256" key="2">
    <source>
        <dbReference type="ARBA" id="ARBA00009399"/>
    </source>
</evidence>
<keyword evidence="9" id="KW-1185">Reference proteome</keyword>
<protein>
    <submittedName>
        <fullName evidence="8">GtrA family protein</fullName>
    </submittedName>
</protein>